<keyword evidence="1" id="KW-0732">Signal</keyword>
<dbReference type="Proteomes" id="UP000799537">
    <property type="component" value="Unassembled WGS sequence"/>
</dbReference>
<dbReference type="AlphaFoldDB" id="A0A6A6CNB8"/>
<keyword evidence="3" id="KW-1185">Reference proteome</keyword>
<evidence type="ECO:0008006" key="4">
    <source>
        <dbReference type="Google" id="ProtNLM"/>
    </source>
</evidence>
<accession>A0A6A6CNB8</accession>
<evidence type="ECO:0000313" key="3">
    <source>
        <dbReference type="Proteomes" id="UP000799537"/>
    </source>
</evidence>
<dbReference type="GeneID" id="54559511"/>
<evidence type="ECO:0000256" key="1">
    <source>
        <dbReference type="SAM" id="SignalP"/>
    </source>
</evidence>
<sequence>MLQSTTSLLLLALPTLLHAIETTSSPVLCNGPYILCSTALCTTIPGNSTYVTCTCQGPYTGLNIGITTCDDRETYNISSFSFENTASNIYVFPCEGANAGPWAQCNGALCDVPEDGGDITCACPLEVGEHLYYGEECPSSEEGVQEACAMLRSTTDFLTNSNATTMDDDMAEELEEEPPTIEFCSVPGNGTS</sequence>
<reference evidence="2" key="1">
    <citation type="journal article" date="2020" name="Stud. Mycol.">
        <title>101 Dothideomycetes genomes: a test case for predicting lifestyles and emergence of pathogens.</title>
        <authorList>
            <person name="Haridas S."/>
            <person name="Albert R."/>
            <person name="Binder M."/>
            <person name="Bloem J."/>
            <person name="Labutti K."/>
            <person name="Salamov A."/>
            <person name="Andreopoulos B."/>
            <person name="Baker S."/>
            <person name="Barry K."/>
            <person name="Bills G."/>
            <person name="Bluhm B."/>
            <person name="Cannon C."/>
            <person name="Castanera R."/>
            <person name="Culley D."/>
            <person name="Daum C."/>
            <person name="Ezra D."/>
            <person name="Gonzalez J."/>
            <person name="Henrissat B."/>
            <person name="Kuo A."/>
            <person name="Liang C."/>
            <person name="Lipzen A."/>
            <person name="Lutzoni F."/>
            <person name="Magnuson J."/>
            <person name="Mondo S."/>
            <person name="Nolan M."/>
            <person name="Ohm R."/>
            <person name="Pangilinan J."/>
            <person name="Park H.-J."/>
            <person name="Ramirez L."/>
            <person name="Alfaro M."/>
            <person name="Sun H."/>
            <person name="Tritt A."/>
            <person name="Yoshinaga Y."/>
            <person name="Zwiers L.-H."/>
            <person name="Turgeon B."/>
            <person name="Goodwin S."/>
            <person name="Spatafora J."/>
            <person name="Crous P."/>
            <person name="Grigoriev I."/>
        </authorList>
    </citation>
    <scope>NUCLEOTIDE SEQUENCE</scope>
    <source>
        <strain evidence="2">ATCC 36951</strain>
    </source>
</reference>
<protein>
    <recommendedName>
        <fullName evidence="4">Cyanovirin-N domain-containing protein</fullName>
    </recommendedName>
</protein>
<name>A0A6A6CNB8_ZASCE</name>
<feature type="chain" id="PRO_5025383822" description="Cyanovirin-N domain-containing protein" evidence="1">
    <location>
        <begin position="20"/>
        <end position="192"/>
    </location>
</feature>
<dbReference type="EMBL" id="ML993593">
    <property type="protein sequence ID" value="KAF2167412.1"/>
    <property type="molecule type" value="Genomic_DNA"/>
</dbReference>
<gene>
    <name evidence="2" type="ORF">M409DRAFT_22222</name>
</gene>
<evidence type="ECO:0000313" key="2">
    <source>
        <dbReference type="EMBL" id="KAF2167412.1"/>
    </source>
</evidence>
<dbReference type="RefSeq" id="XP_033668301.1">
    <property type="nucleotide sequence ID" value="XM_033806239.1"/>
</dbReference>
<proteinExistence type="predicted"/>
<organism evidence="2 3">
    <name type="scientific">Zasmidium cellare ATCC 36951</name>
    <dbReference type="NCBI Taxonomy" id="1080233"/>
    <lineage>
        <taxon>Eukaryota</taxon>
        <taxon>Fungi</taxon>
        <taxon>Dikarya</taxon>
        <taxon>Ascomycota</taxon>
        <taxon>Pezizomycotina</taxon>
        <taxon>Dothideomycetes</taxon>
        <taxon>Dothideomycetidae</taxon>
        <taxon>Mycosphaerellales</taxon>
        <taxon>Mycosphaerellaceae</taxon>
        <taxon>Zasmidium</taxon>
    </lineage>
</organism>
<feature type="signal peptide" evidence="1">
    <location>
        <begin position="1"/>
        <end position="19"/>
    </location>
</feature>